<sequence length="183" mass="20105">MIRSDVQASTLAACHSKDVLLTKTRYTSPVCIGHYSQARAVLPSAFLLLLLPPTSTIVAITAAYLHRRRYAMRVLALSVPEGIANIRIAILSLFDQHQTKQQHLSWADGAYHGVRFDVLSTAAVRPVSMVLAWVASWLTGNLVRKFGAPFSSRRWSASRDDVDDRSTIATTSKRSADLRAGNA</sequence>
<evidence type="ECO:0000313" key="2">
    <source>
        <dbReference type="EMBL" id="KAL3762964.1"/>
    </source>
</evidence>
<evidence type="ECO:0000313" key="3">
    <source>
        <dbReference type="Proteomes" id="UP001530293"/>
    </source>
</evidence>
<gene>
    <name evidence="2" type="ORF">ACHAWU_001111</name>
</gene>
<dbReference type="AlphaFoldDB" id="A0ABD3MG17"/>
<feature type="transmembrane region" description="Helical" evidence="1">
    <location>
        <begin position="45"/>
        <end position="65"/>
    </location>
</feature>
<organism evidence="2 3">
    <name type="scientific">Discostella pseudostelligera</name>
    <dbReference type="NCBI Taxonomy" id="259834"/>
    <lineage>
        <taxon>Eukaryota</taxon>
        <taxon>Sar</taxon>
        <taxon>Stramenopiles</taxon>
        <taxon>Ochrophyta</taxon>
        <taxon>Bacillariophyta</taxon>
        <taxon>Coscinodiscophyceae</taxon>
        <taxon>Thalassiosirophycidae</taxon>
        <taxon>Stephanodiscales</taxon>
        <taxon>Stephanodiscaceae</taxon>
        <taxon>Discostella</taxon>
    </lineage>
</organism>
<accession>A0ABD3MG17</accession>
<proteinExistence type="predicted"/>
<name>A0ABD3MG17_9STRA</name>
<dbReference type="Proteomes" id="UP001530293">
    <property type="component" value="Unassembled WGS sequence"/>
</dbReference>
<keyword evidence="3" id="KW-1185">Reference proteome</keyword>
<keyword evidence="1" id="KW-0812">Transmembrane</keyword>
<comment type="caution">
    <text evidence="2">The sequence shown here is derived from an EMBL/GenBank/DDBJ whole genome shotgun (WGS) entry which is preliminary data.</text>
</comment>
<protein>
    <submittedName>
        <fullName evidence="2">Uncharacterized protein</fullName>
    </submittedName>
</protein>
<reference evidence="2 3" key="1">
    <citation type="submission" date="2024-10" db="EMBL/GenBank/DDBJ databases">
        <title>Updated reference genomes for cyclostephanoid diatoms.</title>
        <authorList>
            <person name="Roberts W.R."/>
            <person name="Alverson A.J."/>
        </authorList>
    </citation>
    <scope>NUCLEOTIDE SEQUENCE [LARGE SCALE GENOMIC DNA]</scope>
    <source>
        <strain evidence="2 3">AJA232-27</strain>
    </source>
</reference>
<keyword evidence="1" id="KW-1133">Transmembrane helix</keyword>
<keyword evidence="1" id="KW-0472">Membrane</keyword>
<dbReference type="EMBL" id="JALLBG020000130">
    <property type="protein sequence ID" value="KAL3762964.1"/>
    <property type="molecule type" value="Genomic_DNA"/>
</dbReference>
<evidence type="ECO:0000256" key="1">
    <source>
        <dbReference type="SAM" id="Phobius"/>
    </source>
</evidence>